<reference evidence="3" key="1">
    <citation type="submission" date="2013-06" db="EMBL/GenBank/DDBJ databases">
        <authorList>
            <person name="Zhao Q."/>
        </authorList>
    </citation>
    <scope>NUCLEOTIDE SEQUENCE</scope>
    <source>
        <strain evidence="3">cv. W1943</strain>
    </source>
</reference>
<evidence type="ECO:0000256" key="1">
    <source>
        <dbReference type="SAM" id="MobiDB-lite"/>
    </source>
</evidence>
<keyword evidence="3" id="KW-1185">Reference proteome</keyword>
<dbReference type="AlphaFoldDB" id="A0A0E0QWA7"/>
<dbReference type="Proteomes" id="UP000008022">
    <property type="component" value="Unassembled WGS sequence"/>
</dbReference>
<evidence type="ECO:0000313" key="3">
    <source>
        <dbReference type="Proteomes" id="UP000008022"/>
    </source>
</evidence>
<accession>A0A0E0QWA7</accession>
<dbReference type="EnsemblPlants" id="ORUFI10G02450.1">
    <property type="protein sequence ID" value="ORUFI10G02450.1"/>
    <property type="gene ID" value="ORUFI10G02450"/>
</dbReference>
<reference evidence="2" key="2">
    <citation type="submission" date="2015-06" db="UniProtKB">
        <authorList>
            <consortium name="EnsemblPlants"/>
        </authorList>
    </citation>
    <scope>IDENTIFICATION</scope>
</reference>
<name>A0A0E0QWA7_ORYRU</name>
<protein>
    <submittedName>
        <fullName evidence="2">Uncharacterized protein</fullName>
    </submittedName>
</protein>
<proteinExistence type="predicted"/>
<dbReference type="Gramene" id="ORUFI10G02450.1">
    <property type="protein sequence ID" value="ORUFI10G02450.1"/>
    <property type="gene ID" value="ORUFI10G02450"/>
</dbReference>
<dbReference type="HOGENOM" id="CLU_2744421_0_0_1"/>
<feature type="region of interest" description="Disordered" evidence="1">
    <location>
        <begin position="1"/>
        <end position="44"/>
    </location>
</feature>
<sequence length="71" mass="7482">MAVAGSGLPQLPPSGPFIVVARRPAPSSRRRIRPPPSSRRPDPASLVVAWPAAERWRPCPAAAPEALPVGQ</sequence>
<organism evidence="2 3">
    <name type="scientific">Oryza rufipogon</name>
    <name type="common">Brownbeard rice</name>
    <name type="synonym">Asian wild rice</name>
    <dbReference type="NCBI Taxonomy" id="4529"/>
    <lineage>
        <taxon>Eukaryota</taxon>
        <taxon>Viridiplantae</taxon>
        <taxon>Streptophyta</taxon>
        <taxon>Embryophyta</taxon>
        <taxon>Tracheophyta</taxon>
        <taxon>Spermatophyta</taxon>
        <taxon>Magnoliopsida</taxon>
        <taxon>Liliopsida</taxon>
        <taxon>Poales</taxon>
        <taxon>Poaceae</taxon>
        <taxon>BOP clade</taxon>
        <taxon>Oryzoideae</taxon>
        <taxon>Oryzeae</taxon>
        <taxon>Oryzinae</taxon>
        <taxon>Oryza</taxon>
    </lineage>
</organism>
<evidence type="ECO:0000313" key="2">
    <source>
        <dbReference type="EnsemblPlants" id="ORUFI10G02450.1"/>
    </source>
</evidence>